<proteinExistence type="predicted"/>
<dbReference type="AlphaFoldDB" id="A0A1X7UZI0"/>
<evidence type="ECO:0000313" key="1">
    <source>
        <dbReference type="EnsemblMetazoa" id="Aqu2.1.33173_001"/>
    </source>
</evidence>
<dbReference type="EnsemblMetazoa" id="Aqu2.1.33173_001">
    <property type="protein sequence ID" value="Aqu2.1.33173_001"/>
    <property type="gene ID" value="Aqu2.1.33173"/>
</dbReference>
<dbReference type="InParanoid" id="A0A1X7UZI0"/>
<reference evidence="1" key="1">
    <citation type="submission" date="2017-05" db="UniProtKB">
        <authorList>
            <consortium name="EnsemblMetazoa"/>
        </authorList>
    </citation>
    <scope>IDENTIFICATION</scope>
</reference>
<protein>
    <submittedName>
        <fullName evidence="1">Uncharacterized protein</fullName>
    </submittedName>
</protein>
<name>A0A1X7UZI0_AMPQE</name>
<sequence>FSALDFKLRDRSTHCCHVASLSFASTRPHIESTFGICKESVFTSLSIFMSQKVWYLM</sequence>
<organism evidence="1">
    <name type="scientific">Amphimedon queenslandica</name>
    <name type="common">Sponge</name>
    <dbReference type="NCBI Taxonomy" id="400682"/>
    <lineage>
        <taxon>Eukaryota</taxon>
        <taxon>Metazoa</taxon>
        <taxon>Porifera</taxon>
        <taxon>Demospongiae</taxon>
        <taxon>Heteroscleromorpha</taxon>
        <taxon>Haplosclerida</taxon>
        <taxon>Niphatidae</taxon>
        <taxon>Amphimedon</taxon>
    </lineage>
</organism>
<accession>A0A1X7UZI0</accession>